<proteinExistence type="predicted"/>
<reference evidence="2" key="1">
    <citation type="journal article" date="2020" name="J Insects Food Feed">
        <title>The yellow mealworm (Tenebrio molitor) genome: a resource for the emerging insects as food and feed industry.</title>
        <authorList>
            <person name="Eriksson T."/>
            <person name="Andere A."/>
            <person name="Kelstrup H."/>
            <person name="Emery V."/>
            <person name="Picard C."/>
        </authorList>
    </citation>
    <scope>NUCLEOTIDE SEQUENCE</scope>
    <source>
        <strain evidence="2">Stoneville</strain>
        <tissue evidence="2">Whole head</tissue>
    </source>
</reference>
<dbReference type="AlphaFoldDB" id="A0A8J6L932"/>
<reference evidence="2" key="2">
    <citation type="submission" date="2021-08" db="EMBL/GenBank/DDBJ databases">
        <authorList>
            <person name="Eriksson T."/>
        </authorList>
    </citation>
    <scope>NUCLEOTIDE SEQUENCE</scope>
    <source>
        <strain evidence="2">Stoneville</strain>
        <tissue evidence="2">Whole head</tissue>
    </source>
</reference>
<feature type="region of interest" description="Disordered" evidence="1">
    <location>
        <begin position="92"/>
        <end position="128"/>
    </location>
</feature>
<sequence length="227" mass="26147">MPLNLSDIQIATINLRRFSRGEIRGGPAKQMAAAIAGIHNVLTQLEERSSLSCCTIARARKVPRKIVDYAKYQAVIEMRGDKRKGIGDYVERWPHRHRDQMRSHDPGDFDAGPSDPPELSGSPERDTPLCNKTRTWPMALLKAPDAFFFFGRRRTGKKSRASLDEHLMNNSATSYGNEVEIMLIRRKNERLIRFIIPVRQPEETEKFRRCGRELFSQKPYTSELIDY</sequence>
<evidence type="ECO:0000313" key="2">
    <source>
        <dbReference type="EMBL" id="KAH0810368.1"/>
    </source>
</evidence>
<dbReference type="Proteomes" id="UP000719412">
    <property type="component" value="Unassembled WGS sequence"/>
</dbReference>
<accession>A0A8J6L932</accession>
<comment type="caution">
    <text evidence="2">The sequence shown here is derived from an EMBL/GenBank/DDBJ whole genome shotgun (WGS) entry which is preliminary data.</text>
</comment>
<evidence type="ECO:0000313" key="3">
    <source>
        <dbReference type="Proteomes" id="UP000719412"/>
    </source>
</evidence>
<dbReference type="EMBL" id="JABDTM020027523">
    <property type="protein sequence ID" value="KAH0810368.1"/>
    <property type="molecule type" value="Genomic_DNA"/>
</dbReference>
<organism evidence="2 3">
    <name type="scientific">Tenebrio molitor</name>
    <name type="common">Yellow mealworm beetle</name>
    <dbReference type="NCBI Taxonomy" id="7067"/>
    <lineage>
        <taxon>Eukaryota</taxon>
        <taxon>Metazoa</taxon>
        <taxon>Ecdysozoa</taxon>
        <taxon>Arthropoda</taxon>
        <taxon>Hexapoda</taxon>
        <taxon>Insecta</taxon>
        <taxon>Pterygota</taxon>
        <taxon>Neoptera</taxon>
        <taxon>Endopterygota</taxon>
        <taxon>Coleoptera</taxon>
        <taxon>Polyphaga</taxon>
        <taxon>Cucujiformia</taxon>
        <taxon>Tenebrionidae</taxon>
        <taxon>Tenebrio</taxon>
    </lineage>
</organism>
<gene>
    <name evidence="2" type="ORF">GEV33_012419</name>
</gene>
<keyword evidence="3" id="KW-1185">Reference proteome</keyword>
<evidence type="ECO:0000256" key="1">
    <source>
        <dbReference type="SAM" id="MobiDB-lite"/>
    </source>
</evidence>
<protein>
    <submittedName>
        <fullName evidence="2">Uncharacterized protein</fullName>
    </submittedName>
</protein>
<name>A0A8J6L932_TENMO</name>